<dbReference type="KEGG" id="miz:BAB75_18615"/>
<dbReference type="GeneID" id="45765883"/>
<dbReference type="AlphaFoldDB" id="A0A7V8RU31"/>
<keyword evidence="4" id="KW-1185">Reference proteome</keyword>
<evidence type="ECO:0000313" key="2">
    <source>
        <dbReference type="EMBL" id="KPG26501.1"/>
    </source>
</evidence>
<dbReference type="Proteomes" id="UP000037843">
    <property type="component" value="Unassembled WGS sequence"/>
</dbReference>
<dbReference type="EMBL" id="LJFO01000024">
    <property type="protein sequence ID" value="KPG02941.1"/>
    <property type="molecule type" value="Genomic_DNA"/>
</dbReference>
<evidence type="ECO:0000313" key="1">
    <source>
        <dbReference type="EMBL" id="KPG02941.1"/>
    </source>
</evidence>
<proteinExistence type="predicted"/>
<organism evidence="1 3">
    <name type="scientific">Mycobacteroides immunogenum</name>
    <dbReference type="NCBI Taxonomy" id="83262"/>
    <lineage>
        <taxon>Bacteria</taxon>
        <taxon>Bacillati</taxon>
        <taxon>Actinomycetota</taxon>
        <taxon>Actinomycetes</taxon>
        <taxon>Mycobacteriales</taxon>
        <taxon>Mycobacteriaceae</taxon>
        <taxon>Mycobacteroides</taxon>
    </lineage>
</organism>
<accession>A0A7V8RU31</accession>
<dbReference type="EMBL" id="LJFS01000045">
    <property type="protein sequence ID" value="KPG26501.1"/>
    <property type="molecule type" value="Genomic_DNA"/>
</dbReference>
<comment type="caution">
    <text evidence="1">The sequence shown here is derived from an EMBL/GenBank/DDBJ whole genome shotgun (WGS) entry which is preliminary data.</text>
</comment>
<dbReference type="Proteomes" id="UP000037962">
    <property type="component" value="Unassembled WGS sequence"/>
</dbReference>
<dbReference type="RefSeq" id="WP_043077900.1">
    <property type="nucleotide sequence ID" value="NZ_CP011530.1"/>
</dbReference>
<gene>
    <name evidence="1" type="ORF">AN908_26930</name>
    <name evidence="2" type="ORF">AN912_25105</name>
</gene>
<name>A0A7V8RU31_9MYCO</name>
<protein>
    <submittedName>
        <fullName evidence="1">Uncharacterized protein</fullName>
    </submittedName>
</protein>
<reference evidence="3 4" key="1">
    <citation type="submission" date="2015-09" db="EMBL/GenBank/DDBJ databases">
        <title>Genome Sequences of Mycobacterium immunogenum Isolates, Recuperated from a Chloraminated Drinking Water Distribution System Simulator Subjected to Episodes of Nitrification.</title>
        <authorList>
            <person name="Gomez-Alvarez V."/>
            <person name="Revetta R.P."/>
        </authorList>
    </citation>
    <scope>NUCLEOTIDE SEQUENCE [LARGE SCALE GENOMIC DNA]</scope>
    <source>
        <strain evidence="1 3">H008</strain>
        <strain evidence="2 4">H076</strain>
    </source>
</reference>
<evidence type="ECO:0000313" key="3">
    <source>
        <dbReference type="Proteomes" id="UP000037843"/>
    </source>
</evidence>
<evidence type="ECO:0000313" key="4">
    <source>
        <dbReference type="Proteomes" id="UP000037962"/>
    </source>
</evidence>
<sequence length="412" mass="46050">MTANPEQSVLDAINALVDEQMAGGEYAAERRAEVIAGDLDRCALCKGAWHGSPWTGVDHDHLGEYDRHNHGRALSCPGAFATGPQRIRYRWQHHLRWPMRRSMGREDVAARMFGNLGDPIRELVDGDPMQRCYRQLQAARDFIDALTGDGPALEQWQCEQRASWLAGATPNLPPEVQFPRPPFVRPPFTDIGHLDDGSRVFVRPMGPRGDELRGPGMGWLDEAYTMPLPEVMRAPRGPMPCTVEPVTLPEFYMVPGRGGRQSVTHPRPNGLALLRYWGSPQAPGTWWELDGLGTPWGPWINVAVTREQDEPPRRRQGRGSSWPPLQRVFIELTAASGLHVNPIGLIAVGHGGPGASGTVRRAYLKSLGDHPPLLYDDERRTSAWQPTLWRWRGDRRTRPERLVDAIRGAEGL</sequence>